<keyword evidence="2 5" id="KW-0689">Ribosomal protein</keyword>
<dbReference type="GO" id="GO:1990904">
    <property type="term" value="C:ribonucleoprotein complex"/>
    <property type="evidence" value="ECO:0007669"/>
    <property type="project" value="UniProtKB-KW"/>
</dbReference>
<dbReference type="PANTHER" id="PTHR10369">
    <property type="entry name" value="60S RIBOSOMAL PROTEIN L36A/L44"/>
    <property type="match status" value="1"/>
</dbReference>
<protein>
    <submittedName>
        <fullName evidence="5">50S ribosomal protein L44e</fullName>
    </submittedName>
</protein>
<dbReference type="GO" id="GO:0003735">
    <property type="term" value="F:structural constituent of ribosome"/>
    <property type="evidence" value="ECO:0007669"/>
    <property type="project" value="InterPro"/>
</dbReference>
<dbReference type="InterPro" id="IPR053708">
    <property type="entry name" value="Ribosomal_LSU_eL42"/>
</dbReference>
<reference evidence="5" key="1">
    <citation type="journal article" date="2020" name="mSystems">
        <title>Genome- and Community-Level Interaction Insights into Carbon Utilization and Element Cycling Functions of Hydrothermarchaeota in Hydrothermal Sediment.</title>
        <authorList>
            <person name="Zhou Z."/>
            <person name="Liu Y."/>
            <person name="Xu W."/>
            <person name="Pan J."/>
            <person name="Luo Z.H."/>
            <person name="Li M."/>
        </authorList>
    </citation>
    <scope>NUCLEOTIDE SEQUENCE [LARGE SCALE GENOMIC DNA]</scope>
    <source>
        <strain evidence="5">SpSt-61</strain>
    </source>
</reference>
<dbReference type="PROSITE" id="PS01172">
    <property type="entry name" value="RIBOSOMAL_L44E"/>
    <property type="match status" value="1"/>
</dbReference>
<dbReference type="Pfam" id="PF00935">
    <property type="entry name" value="Ribosomal_L44"/>
    <property type="match status" value="1"/>
</dbReference>
<name>A0A7V4KBS4_FERPE</name>
<keyword evidence="3" id="KW-0687">Ribonucleoprotein</keyword>
<sequence length="91" mass="10744">MNVPKEIRTYCPRCRTYQVHAVSLYKAGKRRALAKGERHHEREKKGYGGQKYPLQRKFAKTTKKQTLKLKCKVCGYTRHKEGIRLRKLVIV</sequence>
<dbReference type="SUPFAM" id="SSF57829">
    <property type="entry name" value="Zn-binding ribosomal proteins"/>
    <property type="match status" value="1"/>
</dbReference>
<evidence type="ECO:0000313" key="5">
    <source>
        <dbReference type="EMBL" id="HGU52085.1"/>
    </source>
</evidence>
<dbReference type="InterPro" id="IPR011332">
    <property type="entry name" value="Ribosomal_zn-bd"/>
</dbReference>
<evidence type="ECO:0000256" key="2">
    <source>
        <dbReference type="ARBA" id="ARBA00022980"/>
    </source>
</evidence>
<dbReference type="Gene3D" id="3.10.450.80">
    <property type="match status" value="1"/>
</dbReference>
<dbReference type="AlphaFoldDB" id="A0A7V4KBS4"/>
<organism evidence="5">
    <name type="scientific">Fervidobacterium pennivorans</name>
    <dbReference type="NCBI Taxonomy" id="93466"/>
    <lineage>
        <taxon>Bacteria</taxon>
        <taxon>Thermotogati</taxon>
        <taxon>Thermotogota</taxon>
        <taxon>Thermotogae</taxon>
        <taxon>Thermotogales</taxon>
        <taxon>Fervidobacteriaceae</taxon>
        <taxon>Fervidobacterium</taxon>
    </lineage>
</organism>
<evidence type="ECO:0000256" key="1">
    <source>
        <dbReference type="ARBA" id="ARBA00009364"/>
    </source>
</evidence>
<evidence type="ECO:0000256" key="3">
    <source>
        <dbReference type="ARBA" id="ARBA00023274"/>
    </source>
</evidence>
<gene>
    <name evidence="5" type="ORF">ENT78_00905</name>
</gene>
<dbReference type="GO" id="GO:0006412">
    <property type="term" value="P:translation"/>
    <property type="evidence" value="ECO:0007669"/>
    <property type="project" value="InterPro"/>
</dbReference>
<comment type="similarity">
    <text evidence="1">Belongs to the eukaryotic ribosomal protein eL42 family.</text>
</comment>
<evidence type="ECO:0000256" key="4">
    <source>
        <dbReference type="SAM" id="MobiDB-lite"/>
    </source>
</evidence>
<dbReference type="HAMAP" id="MF_01476">
    <property type="entry name" value="Ribosomal_L44e"/>
    <property type="match status" value="1"/>
</dbReference>
<feature type="compositionally biased region" description="Basic and acidic residues" evidence="4">
    <location>
        <begin position="34"/>
        <end position="46"/>
    </location>
</feature>
<comment type="caution">
    <text evidence="5">The sequence shown here is derived from an EMBL/GenBank/DDBJ whole genome shotgun (WGS) entry which is preliminary data.</text>
</comment>
<accession>A0A7V4KBS4</accession>
<dbReference type="EMBL" id="DSZZ01000040">
    <property type="protein sequence ID" value="HGU52085.1"/>
    <property type="molecule type" value="Genomic_DNA"/>
</dbReference>
<dbReference type="FunFam" id="3.10.450.80:FF:000001">
    <property type="entry name" value="60S ribosomal protein L44"/>
    <property type="match status" value="1"/>
</dbReference>
<feature type="region of interest" description="Disordered" evidence="4">
    <location>
        <begin position="33"/>
        <end position="52"/>
    </location>
</feature>
<proteinExistence type="inferred from homology"/>
<dbReference type="NCBIfam" id="NF004425">
    <property type="entry name" value="PRK05767.1"/>
    <property type="match status" value="1"/>
</dbReference>
<dbReference type="InterPro" id="IPR000552">
    <property type="entry name" value="Ribosomal_eL44"/>
</dbReference>
<dbReference type="GO" id="GO:0005840">
    <property type="term" value="C:ribosome"/>
    <property type="evidence" value="ECO:0007669"/>
    <property type="project" value="UniProtKB-KW"/>
</dbReference>